<dbReference type="PANTHER" id="PTHR36919">
    <property type="entry name" value="BLR1215 PROTEIN"/>
    <property type="match status" value="1"/>
</dbReference>
<evidence type="ECO:0000259" key="1">
    <source>
        <dbReference type="Pfam" id="PF09917"/>
    </source>
</evidence>
<dbReference type="Proteomes" id="UP000253370">
    <property type="component" value="Unassembled WGS sequence"/>
</dbReference>
<dbReference type="EMBL" id="QNTQ01000005">
    <property type="protein sequence ID" value="RBI86170.1"/>
    <property type="molecule type" value="Genomic_DNA"/>
</dbReference>
<comment type="caution">
    <text evidence="2">The sequence shown here is derived from an EMBL/GenBank/DDBJ whole genome shotgun (WGS) entry which is preliminary data.</text>
</comment>
<accession>A0A365UAD2</accession>
<dbReference type="Gene3D" id="2.40.128.520">
    <property type="match status" value="1"/>
</dbReference>
<evidence type="ECO:0000313" key="3">
    <source>
        <dbReference type="Proteomes" id="UP000253370"/>
    </source>
</evidence>
<dbReference type="OrthoDB" id="9811671at2"/>
<name>A0A365UAD2_9RHOB</name>
<reference evidence="2 3" key="1">
    <citation type="submission" date="2018-07" db="EMBL/GenBank/DDBJ databases">
        <title>Rhodosalinus sp. strain E84T genomic sequence and assembly.</title>
        <authorList>
            <person name="Liu Z.-W."/>
            <person name="Lu D.-C."/>
        </authorList>
    </citation>
    <scope>NUCLEOTIDE SEQUENCE [LARGE SCALE GENOMIC DNA]</scope>
    <source>
        <strain evidence="2 3">E84</strain>
    </source>
</reference>
<evidence type="ECO:0000313" key="2">
    <source>
        <dbReference type="EMBL" id="RBI86170.1"/>
    </source>
</evidence>
<protein>
    <submittedName>
        <fullName evidence="2">DUF2147 domain-containing protein</fullName>
    </submittedName>
</protein>
<keyword evidence="3" id="KW-1185">Reference proteome</keyword>
<dbReference type="Pfam" id="PF09917">
    <property type="entry name" value="DUF2147"/>
    <property type="match status" value="1"/>
</dbReference>
<dbReference type="PANTHER" id="PTHR36919:SF2">
    <property type="entry name" value="BLL6627 PROTEIN"/>
    <property type="match status" value="1"/>
</dbReference>
<gene>
    <name evidence="2" type="ORF">DRV85_05280</name>
</gene>
<proteinExistence type="predicted"/>
<organism evidence="2 3">
    <name type="scientific">Rhodosalinus halophilus</name>
    <dbReference type="NCBI Taxonomy" id="2259333"/>
    <lineage>
        <taxon>Bacteria</taxon>
        <taxon>Pseudomonadati</taxon>
        <taxon>Pseudomonadota</taxon>
        <taxon>Alphaproteobacteria</taxon>
        <taxon>Rhodobacterales</taxon>
        <taxon>Paracoccaceae</taxon>
        <taxon>Rhodosalinus</taxon>
    </lineage>
</organism>
<dbReference type="AlphaFoldDB" id="A0A365UAD2"/>
<sequence length="133" mass="14481">MTSPSPLSSFAAMGLIAAQAVPAGAEPVLGTWRTGPDSKDQYAHVVVERCAQDICGTIARAFDAQGREIHTPNVGERVFWGLEPAGGNRYEGRAYVPAHDRTYDGELVLEGDRLTVRGCLGPVCRSQKWRRVR</sequence>
<dbReference type="InterPro" id="IPR019223">
    <property type="entry name" value="DUF2147"/>
</dbReference>
<feature type="domain" description="DUF2147" evidence="1">
    <location>
        <begin position="30"/>
        <end position="131"/>
    </location>
</feature>